<proteinExistence type="inferred from homology"/>
<evidence type="ECO:0000259" key="2">
    <source>
        <dbReference type="Pfam" id="PF01370"/>
    </source>
</evidence>
<dbReference type="STRING" id="1121442.SAMN02745702_02286"/>
<feature type="domain" description="DUF1731" evidence="3">
    <location>
        <begin position="261"/>
        <end position="307"/>
    </location>
</feature>
<dbReference type="NCBIfam" id="TIGR01777">
    <property type="entry name" value="yfcH"/>
    <property type="match status" value="1"/>
</dbReference>
<gene>
    <name evidence="4" type="ORF">SAMN02745702_02286</name>
</gene>
<feature type="domain" description="NAD-dependent epimerase/dehydratase" evidence="2">
    <location>
        <begin position="3"/>
        <end position="234"/>
    </location>
</feature>
<dbReference type="Pfam" id="PF08338">
    <property type="entry name" value="DUF1731"/>
    <property type="match status" value="1"/>
</dbReference>
<dbReference type="OrthoDB" id="5292533at2"/>
<dbReference type="AlphaFoldDB" id="A0A1T4WHI1"/>
<dbReference type="PANTHER" id="PTHR11092">
    <property type="entry name" value="SUGAR NUCLEOTIDE EPIMERASE RELATED"/>
    <property type="match status" value="1"/>
</dbReference>
<keyword evidence="5" id="KW-1185">Reference proteome</keyword>
<dbReference type="PANTHER" id="PTHR11092:SF0">
    <property type="entry name" value="EPIMERASE FAMILY PROTEIN SDR39U1"/>
    <property type="match status" value="1"/>
</dbReference>
<dbReference type="Proteomes" id="UP000189733">
    <property type="component" value="Unassembled WGS sequence"/>
</dbReference>
<dbReference type="Pfam" id="PF01370">
    <property type="entry name" value="Epimerase"/>
    <property type="match status" value="1"/>
</dbReference>
<accession>A0A1T4WHI1</accession>
<dbReference type="InterPro" id="IPR001509">
    <property type="entry name" value="Epimerase_deHydtase"/>
</dbReference>
<name>A0A1T4WHI1_9BACT</name>
<evidence type="ECO:0000313" key="5">
    <source>
        <dbReference type="Proteomes" id="UP000189733"/>
    </source>
</evidence>
<organism evidence="4 5">
    <name type="scientific">Desulfobaculum bizertense DSM 18034</name>
    <dbReference type="NCBI Taxonomy" id="1121442"/>
    <lineage>
        <taxon>Bacteria</taxon>
        <taxon>Pseudomonadati</taxon>
        <taxon>Thermodesulfobacteriota</taxon>
        <taxon>Desulfovibrionia</taxon>
        <taxon>Desulfovibrionales</taxon>
        <taxon>Desulfovibrionaceae</taxon>
        <taxon>Desulfobaculum</taxon>
    </lineage>
</organism>
<dbReference type="InterPro" id="IPR010099">
    <property type="entry name" value="SDR39U1"/>
</dbReference>
<dbReference type="EMBL" id="FUYA01000007">
    <property type="protein sequence ID" value="SKA76667.1"/>
    <property type="molecule type" value="Genomic_DNA"/>
</dbReference>
<evidence type="ECO:0000259" key="3">
    <source>
        <dbReference type="Pfam" id="PF08338"/>
    </source>
</evidence>
<dbReference type="InterPro" id="IPR013549">
    <property type="entry name" value="DUF1731"/>
</dbReference>
<protein>
    <recommendedName>
        <fullName evidence="6">TIGR01777 family protein</fullName>
    </recommendedName>
</protein>
<dbReference type="InterPro" id="IPR036291">
    <property type="entry name" value="NAD(P)-bd_dom_sf"/>
</dbReference>
<evidence type="ECO:0000256" key="1">
    <source>
        <dbReference type="ARBA" id="ARBA00009353"/>
    </source>
</evidence>
<reference evidence="4 5" key="1">
    <citation type="submission" date="2017-02" db="EMBL/GenBank/DDBJ databases">
        <authorList>
            <person name="Peterson S.W."/>
        </authorList>
    </citation>
    <scope>NUCLEOTIDE SEQUENCE [LARGE SCALE GENOMIC DNA]</scope>
    <source>
        <strain evidence="4 5">DSM 18034</strain>
    </source>
</reference>
<evidence type="ECO:0000313" key="4">
    <source>
        <dbReference type="EMBL" id="SKA76667.1"/>
    </source>
</evidence>
<dbReference type="SUPFAM" id="SSF51735">
    <property type="entry name" value="NAD(P)-binding Rossmann-fold domains"/>
    <property type="match status" value="1"/>
</dbReference>
<dbReference type="RefSeq" id="WP_078685560.1">
    <property type="nucleotide sequence ID" value="NZ_FUYA01000007.1"/>
</dbReference>
<evidence type="ECO:0008006" key="6">
    <source>
        <dbReference type="Google" id="ProtNLM"/>
    </source>
</evidence>
<dbReference type="Gene3D" id="3.40.50.720">
    <property type="entry name" value="NAD(P)-binding Rossmann-like Domain"/>
    <property type="match status" value="1"/>
</dbReference>
<comment type="similarity">
    <text evidence="1">Belongs to the NAD(P)-dependent epimerase/dehydratase family. SDR39U1 subfamily.</text>
</comment>
<sequence length="320" mass="34929">MRVVVTGGTGFIGRRLCIRLVERGFDVVVTSRNTKQVEQLFGQTVVAAHWDGRDADELAKILDDGRRPATLVNLLGENIGTGRWTEKKKRRIRDSRVKAGKAVQAAVENSSLGLKALVQGSAIGLYGADASLRDDQIIEDSAPGSGFLAQVCEDWEASVSRLATRGVRVAYARTGAVLGAGGGMLGAMLPAFRWCLGGPIGSGEQWLSWIHLRDEVEALTFLVERDEAEGAFNLCAPGAVCMEEFSKMLGAALRRPSWFRVPEWLLRLGAGEMAEEMLLASQRAWPERLLQCGFDFRYPELRDALCQVLGEQGLLRAQPA</sequence>